<sequence>MNLCGEIWICFSEFESFADQPKTEPYANMKTLILIIIFVLIGIALGAAFASEPVKSEENELDEPLFPEAFRALIFGTDFRNVSRRGRQMDETDEEGRIIPGAPSFLTRLALKGMLFKILRALVQYFADIFVADIFT</sequence>
<dbReference type="AlphaFoldDB" id="A0AAV4RBB9"/>
<evidence type="ECO:0000256" key="1">
    <source>
        <dbReference type="SAM" id="Phobius"/>
    </source>
</evidence>
<keyword evidence="3" id="KW-1185">Reference proteome</keyword>
<keyword evidence="1" id="KW-0472">Membrane</keyword>
<dbReference type="EMBL" id="BPLR01007569">
    <property type="protein sequence ID" value="GIY17976.1"/>
    <property type="molecule type" value="Genomic_DNA"/>
</dbReference>
<accession>A0AAV4RBB9</accession>
<protein>
    <submittedName>
        <fullName evidence="2">Uncharacterized protein</fullName>
    </submittedName>
</protein>
<dbReference type="Proteomes" id="UP001054945">
    <property type="component" value="Unassembled WGS sequence"/>
</dbReference>
<proteinExistence type="predicted"/>
<comment type="caution">
    <text evidence="2">The sequence shown here is derived from an EMBL/GenBank/DDBJ whole genome shotgun (WGS) entry which is preliminary data.</text>
</comment>
<organism evidence="2 3">
    <name type="scientific">Caerostris extrusa</name>
    <name type="common">Bark spider</name>
    <name type="synonym">Caerostris bankana</name>
    <dbReference type="NCBI Taxonomy" id="172846"/>
    <lineage>
        <taxon>Eukaryota</taxon>
        <taxon>Metazoa</taxon>
        <taxon>Ecdysozoa</taxon>
        <taxon>Arthropoda</taxon>
        <taxon>Chelicerata</taxon>
        <taxon>Arachnida</taxon>
        <taxon>Araneae</taxon>
        <taxon>Araneomorphae</taxon>
        <taxon>Entelegynae</taxon>
        <taxon>Araneoidea</taxon>
        <taxon>Araneidae</taxon>
        <taxon>Caerostris</taxon>
    </lineage>
</organism>
<keyword evidence="1" id="KW-1133">Transmembrane helix</keyword>
<evidence type="ECO:0000313" key="2">
    <source>
        <dbReference type="EMBL" id="GIY17976.1"/>
    </source>
</evidence>
<name>A0AAV4RBB9_CAEEX</name>
<gene>
    <name evidence="2" type="primary">AVEN_139828_1</name>
    <name evidence="2" type="ORF">CEXT_270661</name>
</gene>
<keyword evidence="1" id="KW-0812">Transmembrane</keyword>
<feature type="transmembrane region" description="Helical" evidence="1">
    <location>
        <begin position="31"/>
        <end position="50"/>
    </location>
</feature>
<evidence type="ECO:0000313" key="3">
    <source>
        <dbReference type="Proteomes" id="UP001054945"/>
    </source>
</evidence>
<reference evidence="2 3" key="1">
    <citation type="submission" date="2021-06" db="EMBL/GenBank/DDBJ databases">
        <title>Caerostris extrusa draft genome.</title>
        <authorList>
            <person name="Kono N."/>
            <person name="Arakawa K."/>
        </authorList>
    </citation>
    <scope>NUCLEOTIDE SEQUENCE [LARGE SCALE GENOMIC DNA]</scope>
</reference>